<comment type="caution">
    <text evidence="2">The sequence shown here is derived from an EMBL/GenBank/DDBJ whole genome shotgun (WGS) entry which is preliminary data.</text>
</comment>
<feature type="compositionally biased region" description="Polar residues" evidence="1">
    <location>
        <begin position="198"/>
        <end position="211"/>
    </location>
</feature>
<keyword evidence="3" id="KW-1185">Reference proteome</keyword>
<feature type="region of interest" description="Disordered" evidence="1">
    <location>
        <begin position="101"/>
        <end position="231"/>
    </location>
</feature>
<name>A0ABQ9TLL7_SAGOE</name>
<accession>A0ABQ9TLL7</accession>
<evidence type="ECO:0000313" key="3">
    <source>
        <dbReference type="Proteomes" id="UP001266305"/>
    </source>
</evidence>
<dbReference type="Proteomes" id="UP001266305">
    <property type="component" value="Unassembled WGS sequence"/>
</dbReference>
<proteinExistence type="predicted"/>
<feature type="compositionally biased region" description="Polar residues" evidence="1">
    <location>
        <begin position="145"/>
        <end position="154"/>
    </location>
</feature>
<sequence length="231" mass="25127">MYLCCPKPPQPKAPTAPTEPPSLTLVVQILSRLPALIPCGHERPCGKRTREPEWLVTLRLGGWHELISDKGMKSTTPANAISSARESTAQNGVPTIHLLTLQTRRDSAASKNKRHLEASARWKPADTLPLKAVHSPRPSPVQPKPLSNGSQPTRSLPRRYTAHAPHLSSRSLCPMAASRHAHPKAVHSPRPSPVQPKPLSNGSQLTRSLPRQYTAHAPHLSSRSLCPMAAS</sequence>
<dbReference type="EMBL" id="JASSZA010000021">
    <property type="protein sequence ID" value="KAK2085655.1"/>
    <property type="molecule type" value="Genomic_DNA"/>
</dbReference>
<evidence type="ECO:0000313" key="2">
    <source>
        <dbReference type="EMBL" id="KAK2085655.1"/>
    </source>
</evidence>
<organism evidence="2 3">
    <name type="scientific">Saguinus oedipus</name>
    <name type="common">Cotton-top tamarin</name>
    <name type="synonym">Oedipomidas oedipus</name>
    <dbReference type="NCBI Taxonomy" id="9490"/>
    <lineage>
        <taxon>Eukaryota</taxon>
        <taxon>Metazoa</taxon>
        <taxon>Chordata</taxon>
        <taxon>Craniata</taxon>
        <taxon>Vertebrata</taxon>
        <taxon>Euteleostomi</taxon>
        <taxon>Mammalia</taxon>
        <taxon>Eutheria</taxon>
        <taxon>Euarchontoglires</taxon>
        <taxon>Primates</taxon>
        <taxon>Haplorrhini</taxon>
        <taxon>Platyrrhini</taxon>
        <taxon>Cebidae</taxon>
        <taxon>Callitrichinae</taxon>
        <taxon>Saguinus</taxon>
    </lineage>
</organism>
<evidence type="ECO:0000256" key="1">
    <source>
        <dbReference type="SAM" id="MobiDB-lite"/>
    </source>
</evidence>
<feature type="compositionally biased region" description="Basic and acidic residues" evidence="1">
    <location>
        <begin position="115"/>
        <end position="124"/>
    </location>
</feature>
<reference evidence="2 3" key="1">
    <citation type="submission" date="2023-05" db="EMBL/GenBank/DDBJ databases">
        <title>B98-5 Cell Line De Novo Hybrid Assembly: An Optical Mapping Approach.</title>
        <authorList>
            <person name="Kananen K."/>
            <person name="Auerbach J.A."/>
            <person name="Kautto E."/>
            <person name="Blachly J.S."/>
        </authorList>
    </citation>
    <scope>NUCLEOTIDE SEQUENCE [LARGE SCALE GENOMIC DNA]</scope>
    <source>
        <strain evidence="2">B95-8</strain>
        <tissue evidence="2">Cell line</tissue>
    </source>
</reference>
<gene>
    <name evidence="2" type="ORF">P7K49_036955</name>
</gene>
<protein>
    <submittedName>
        <fullName evidence="2">Uncharacterized protein</fullName>
    </submittedName>
</protein>